<reference evidence="2 3" key="1">
    <citation type="submission" date="2019-08" db="EMBL/GenBank/DDBJ databases">
        <authorList>
            <person name="Luo N."/>
        </authorList>
    </citation>
    <scope>NUCLEOTIDE SEQUENCE [LARGE SCALE GENOMIC DNA]</scope>
    <source>
        <strain evidence="2 3">NCIMB 9442</strain>
    </source>
</reference>
<protein>
    <submittedName>
        <fullName evidence="2">Arylesterase</fullName>
    </submittedName>
</protein>
<dbReference type="InterPro" id="IPR013830">
    <property type="entry name" value="SGNH_hydro"/>
</dbReference>
<dbReference type="PANTHER" id="PTHR30383:SF24">
    <property type="entry name" value="THIOESTERASE 1_PROTEASE 1_LYSOPHOSPHOLIPASE L1"/>
    <property type="match status" value="1"/>
</dbReference>
<dbReference type="RefSeq" id="WP_196610206.1">
    <property type="nucleotide sequence ID" value="NZ_VRYY01000518.1"/>
</dbReference>
<gene>
    <name evidence="2" type="ORF">FVW20_14795</name>
</gene>
<dbReference type="InterPro" id="IPR036514">
    <property type="entry name" value="SGNH_hydro_sf"/>
</dbReference>
<evidence type="ECO:0000259" key="1">
    <source>
        <dbReference type="Pfam" id="PF13472"/>
    </source>
</evidence>
<dbReference type="EMBL" id="VRYY01000518">
    <property type="protein sequence ID" value="MBG3878243.1"/>
    <property type="molecule type" value="Genomic_DNA"/>
</dbReference>
<feature type="domain" description="SGNH hydrolase-type esterase" evidence="1">
    <location>
        <begin position="9"/>
        <end position="192"/>
    </location>
</feature>
<proteinExistence type="predicted"/>
<dbReference type="Gene3D" id="3.40.50.1110">
    <property type="entry name" value="SGNH hydrolase"/>
    <property type="match status" value="1"/>
</dbReference>
<dbReference type="SUPFAM" id="SSF52266">
    <property type="entry name" value="SGNH hydrolase"/>
    <property type="match status" value="1"/>
</dbReference>
<dbReference type="Proteomes" id="UP001194469">
    <property type="component" value="Unassembled WGS sequence"/>
</dbReference>
<evidence type="ECO:0000313" key="2">
    <source>
        <dbReference type="EMBL" id="MBG3878243.1"/>
    </source>
</evidence>
<keyword evidence="3" id="KW-1185">Reference proteome</keyword>
<name>A0ABS0J704_9BACT</name>
<evidence type="ECO:0000313" key="3">
    <source>
        <dbReference type="Proteomes" id="UP001194469"/>
    </source>
</evidence>
<accession>A0ABS0J704</accession>
<organism evidence="2 3">
    <name type="scientific">Nitratidesulfovibrio oxamicus</name>
    <dbReference type="NCBI Taxonomy" id="32016"/>
    <lineage>
        <taxon>Bacteria</taxon>
        <taxon>Pseudomonadati</taxon>
        <taxon>Thermodesulfobacteriota</taxon>
        <taxon>Desulfovibrionia</taxon>
        <taxon>Desulfovibrionales</taxon>
        <taxon>Desulfovibrionaceae</taxon>
        <taxon>Nitratidesulfovibrio</taxon>
    </lineage>
</organism>
<dbReference type="PANTHER" id="PTHR30383">
    <property type="entry name" value="THIOESTERASE 1/PROTEASE 1/LYSOPHOSPHOLIPASE L1"/>
    <property type="match status" value="1"/>
</dbReference>
<sequence>MPQPLTLLALGDSLTEGYGLEPDAAFPAALERLLREGGAASPAHGATVINMGLSGDTTAGGLRRLRAWLARNPGFSNGDDDCADNGGSASPRCFAIVELGANDGFMGLDPEDMEENLAAILTLLAGRRVSALLAGFRADFADDADYAEAYDAVFPRLAARFGVPLWPYVLDGIWGVPELTLWDGLHPNAAGVEHMARAALPYVLDMIGNAASGGG</sequence>
<dbReference type="InterPro" id="IPR051532">
    <property type="entry name" value="Ester_Hydrolysis_Enzymes"/>
</dbReference>
<dbReference type="Pfam" id="PF13472">
    <property type="entry name" value="Lipase_GDSL_2"/>
    <property type="match status" value="1"/>
</dbReference>
<comment type="caution">
    <text evidence="2">The sequence shown here is derived from an EMBL/GenBank/DDBJ whole genome shotgun (WGS) entry which is preliminary data.</text>
</comment>